<dbReference type="GO" id="GO:0003955">
    <property type="term" value="F:NAD(P)H dehydrogenase (quinone) activity"/>
    <property type="evidence" value="ECO:0007669"/>
    <property type="project" value="TreeGrafter"/>
</dbReference>
<evidence type="ECO:0000313" key="5">
    <source>
        <dbReference type="Proteomes" id="UP000018211"/>
    </source>
</evidence>
<keyword evidence="2" id="KW-0560">Oxidoreductase</keyword>
<dbReference type="Pfam" id="PF02525">
    <property type="entry name" value="Flavodoxin_2"/>
    <property type="match status" value="1"/>
</dbReference>
<evidence type="ECO:0000313" key="4">
    <source>
        <dbReference type="EMBL" id="CCO49792.1"/>
    </source>
</evidence>
<dbReference type="PANTHER" id="PTHR10204:SF34">
    <property type="entry name" value="NAD(P)H DEHYDROGENASE [QUINONE] 1 ISOFORM 1"/>
    <property type="match status" value="1"/>
</dbReference>
<gene>
    <name evidence="4" type="ORF">VIBNISOn1_900016</name>
</gene>
<organism evidence="4 5">
    <name type="scientific">Vibrio nigripulchritudo SOn1</name>
    <dbReference type="NCBI Taxonomy" id="1238450"/>
    <lineage>
        <taxon>Bacteria</taxon>
        <taxon>Pseudomonadati</taxon>
        <taxon>Pseudomonadota</taxon>
        <taxon>Gammaproteobacteria</taxon>
        <taxon>Vibrionales</taxon>
        <taxon>Vibrionaceae</taxon>
        <taxon>Vibrio</taxon>
    </lineage>
</organism>
<accession>A0AAV2VZH2</accession>
<dbReference type="RefSeq" id="WP_022589252.1">
    <property type="nucleotide sequence ID" value="NZ_LK391965.1"/>
</dbReference>
<sequence length="191" mass="21971">MKKVLVINANPKRESFCASIAENYAETAALEHEVKQVHVSKMNFDMNLEQGYDQMPCLEPDLQQFQELVLWSDHIVIVTPVWWGSLPAKFKGLIDRVFLPNFAFRYVKGKSFPEKLLSGRSSELVVTLDTPPFWYKYVKGNLIYKHVKKAILDFSGIRNRSVTYFGPVVGSNPQTRQSWLEKTSKLASRLK</sequence>
<dbReference type="EMBL" id="CAOF01000187">
    <property type="protein sequence ID" value="CCO49792.1"/>
    <property type="molecule type" value="Genomic_DNA"/>
</dbReference>
<evidence type="ECO:0000256" key="2">
    <source>
        <dbReference type="ARBA" id="ARBA00023002"/>
    </source>
</evidence>
<dbReference type="InterPro" id="IPR051545">
    <property type="entry name" value="NAD(P)H_dehydrogenase_qn"/>
</dbReference>
<protein>
    <submittedName>
        <fullName evidence="4">NADPH-quinone reductase (Modulator of drug activity B)</fullName>
    </submittedName>
</protein>
<dbReference type="AlphaFoldDB" id="A0AAV2VZH2"/>
<evidence type="ECO:0000259" key="3">
    <source>
        <dbReference type="Pfam" id="PF02525"/>
    </source>
</evidence>
<dbReference type="GO" id="GO:0005829">
    <property type="term" value="C:cytosol"/>
    <property type="evidence" value="ECO:0007669"/>
    <property type="project" value="TreeGrafter"/>
</dbReference>
<dbReference type="SUPFAM" id="SSF52218">
    <property type="entry name" value="Flavoproteins"/>
    <property type="match status" value="1"/>
</dbReference>
<dbReference type="Proteomes" id="UP000018211">
    <property type="component" value="Unassembled WGS sequence"/>
</dbReference>
<dbReference type="InterPro" id="IPR029039">
    <property type="entry name" value="Flavoprotein-like_sf"/>
</dbReference>
<feature type="domain" description="Flavodoxin-like fold" evidence="3">
    <location>
        <begin position="2"/>
        <end position="178"/>
    </location>
</feature>
<reference evidence="4 5" key="1">
    <citation type="journal article" date="2013" name="ISME J.">
        <title>Comparative genomics of pathogenic lineages of Vibrio nigripulchritudo identifies virulence-associated traits.</title>
        <authorList>
            <person name="Goudenege D."/>
            <person name="Labreuche Y."/>
            <person name="Krin E."/>
            <person name="Ansquer D."/>
            <person name="Mangenot S."/>
            <person name="Calteau A."/>
            <person name="Medigue C."/>
            <person name="Mazel D."/>
            <person name="Polz M.F."/>
            <person name="Le Roux F."/>
        </authorList>
    </citation>
    <scope>NUCLEOTIDE SEQUENCE [LARGE SCALE GENOMIC DNA]</scope>
    <source>
        <strain evidence="4 5">SOn1</strain>
    </source>
</reference>
<dbReference type="InterPro" id="IPR003680">
    <property type="entry name" value="Flavodoxin_fold"/>
</dbReference>
<name>A0AAV2VZH2_9VIBR</name>
<evidence type="ECO:0000256" key="1">
    <source>
        <dbReference type="ARBA" id="ARBA00006252"/>
    </source>
</evidence>
<comment type="caution">
    <text evidence="4">The sequence shown here is derived from an EMBL/GenBank/DDBJ whole genome shotgun (WGS) entry which is preliminary data.</text>
</comment>
<comment type="similarity">
    <text evidence="1">Belongs to the NAD(P)H dehydrogenase (quinone) family.</text>
</comment>
<dbReference type="Gene3D" id="3.40.50.360">
    <property type="match status" value="1"/>
</dbReference>
<dbReference type="PANTHER" id="PTHR10204">
    <property type="entry name" value="NAD P H OXIDOREDUCTASE-RELATED"/>
    <property type="match status" value="1"/>
</dbReference>
<proteinExistence type="inferred from homology"/>